<comment type="caution">
    <text evidence="4">The sequence shown here is derived from an EMBL/GenBank/DDBJ whole genome shotgun (WGS) entry which is preliminary data.</text>
</comment>
<dbReference type="PANTHER" id="PTHR33393">
    <property type="entry name" value="POLYGLUTAMINE SYNTHESIS ACCESSORY PROTEIN RV0574C-RELATED"/>
    <property type="match status" value="1"/>
</dbReference>
<dbReference type="InterPro" id="IPR052169">
    <property type="entry name" value="CW_Biosynth-Accessory"/>
</dbReference>
<dbReference type="SMART" id="SM00854">
    <property type="entry name" value="PGA_cap"/>
    <property type="match status" value="1"/>
</dbReference>
<dbReference type="Pfam" id="PF09587">
    <property type="entry name" value="PGA_cap"/>
    <property type="match status" value="1"/>
</dbReference>
<dbReference type="Proteomes" id="UP001190700">
    <property type="component" value="Unassembled WGS sequence"/>
</dbReference>
<accession>A0AAE0L6M2</accession>
<name>A0AAE0L6M2_9CHLO</name>
<dbReference type="SUPFAM" id="SSF56300">
    <property type="entry name" value="Metallo-dependent phosphatases"/>
    <property type="match status" value="1"/>
</dbReference>
<feature type="signal peptide" evidence="2">
    <location>
        <begin position="1"/>
        <end position="28"/>
    </location>
</feature>
<dbReference type="Gene3D" id="3.60.21.10">
    <property type="match status" value="1"/>
</dbReference>
<keyword evidence="5" id="KW-1185">Reference proteome</keyword>
<sequence>MGVHKSPQLPHLAVSAVALLALVHLSLGDVSEQDDSRLTLLFAGDANLNNMLDPSNLTFPWAGIRHVIDGSDAFLLNHEGEVTNNTHNVSDPALKDSPAIANSYLTANVSFVALANNHQADYGRLSVYDTMGFFKRSKMPYAGVGRTFEEAAEPAILVMKGKKVAVFATMIGPPYDKQGRGQACWPPLIQCDPAGNGLPGVHYIPNVTFAAEHLIARANSIRDKVDYVIMFFHWGSNWDFMDGSSGDIWKERQWLAHRLLESRNVDMIWGTSAHHIQPIEIYNGKPIIYGLGNLMIPLPADLPPGIPPPRYRTRLAFLYNLALDFTQQKKESVPFTLEAVPIVSDDWKIDVVKNTSDLEWLFSKFNTISKAFGTKMERTDSGKWFVQARGDATALSSHSGPNS</sequence>
<dbReference type="PANTHER" id="PTHR33393:SF11">
    <property type="entry name" value="POLYGLUTAMINE SYNTHESIS ACCESSORY PROTEIN RV0574C-RELATED"/>
    <property type="match status" value="1"/>
</dbReference>
<comment type="similarity">
    <text evidence="1">Belongs to the CapA family.</text>
</comment>
<dbReference type="InterPro" id="IPR029052">
    <property type="entry name" value="Metallo-depent_PP-like"/>
</dbReference>
<evidence type="ECO:0000256" key="1">
    <source>
        <dbReference type="ARBA" id="ARBA00005662"/>
    </source>
</evidence>
<evidence type="ECO:0000313" key="4">
    <source>
        <dbReference type="EMBL" id="KAK3274053.1"/>
    </source>
</evidence>
<evidence type="ECO:0000256" key="2">
    <source>
        <dbReference type="SAM" id="SignalP"/>
    </source>
</evidence>
<feature type="domain" description="Capsule synthesis protein CapA" evidence="3">
    <location>
        <begin position="39"/>
        <end position="298"/>
    </location>
</feature>
<dbReference type="EMBL" id="LGRX02007976">
    <property type="protein sequence ID" value="KAK3274053.1"/>
    <property type="molecule type" value="Genomic_DNA"/>
</dbReference>
<gene>
    <name evidence="4" type="ORF">CYMTET_17744</name>
</gene>
<dbReference type="AlphaFoldDB" id="A0AAE0L6M2"/>
<protein>
    <recommendedName>
        <fullName evidence="3">Capsule synthesis protein CapA domain-containing protein</fullName>
    </recommendedName>
</protein>
<feature type="chain" id="PRO_5042194680" description="Capsule synthesis protein CapA domain-containing protein" evidence="2">
    <location>
        <begin position="29"/>
        <end position="403"/>
    </location>
</feature>
<proteinExistence type="inferred from homology"/>
<evidence type="ECO:0000313" key="5">
    <source>
        <dbReference type="Proteomes" id="UP001190700"/>
    </source>
</evidence>
<keyword evidence="2" id="KW-0732">Signal</keyword>
<reference evidence="4 5" key="1">
    <citation type="journal article" date="2015" name="Genome Biol. Evol.">
        <title>Comparative Genomics of a Bacterivorous Green Alga Reveals Evolutionary Causalities and Consequences of Phago-Mixotrophic Mode of Nutrition.</title>
        <authorList>
            <person name="Burns J.A."/>
            <person name="Paasch A."/>
            <person name="Narechania A."/>
            <person name="Kim E."/>
        </authorList>
    </citation>
    <scope>NUCLEOTIDE SEQUENCE [LARGE SCALE GENOMIC DNA]</scope>
    <source>
        <strain evidence="4 5">PLY_AMNH</strain>
    </source>
</reference>
<evidence type="ECO:0000259" key="3">
    <source>
        <dbReference type="SMART" id="SM00854"/>
    </source>
</evidence>
<dbReference type="InterPro" id="IPR019079">
    <property type="entry name" value="Capsule_synth_CapA"/>
</dbReference>
<organism evidence="4 5">
    <name type="scientific">Cymbomonas tetramitiformis</name>
    <dbReference type="NCBI Taxonomy" id="36881"/>
    <lineage>
        <taxon>Eukaryota</taxon>
        <taxon>Viridiplantae</taxon>
        <taxon>Chlorophyta</taxon>
        <taxon>Pyramimonadophyceae</taxon>
        <taxon>Pyramimonadales</taxon>
        <taxon>Pyramimonadaceae</taxon>
        <taxon>Cymbomonas</taxon>
    </lineage>
</organism>